<reference evidence="1" key="1">
    <citation type="journal article" date="2023" name="Plant J.">
        <title>The genome of the king protea, Protea cynaroides.</title>
        <authorList>
            <person name="Chang J."/>
            <person name="Duong T.A."/>
            <person name="Schoeman C."/>
            <person name="Ma X."/>
            <person name="Roodt D."/>
            <person name="Barker N."/>
            <person name="Li Z."/>
            <person name="Van de Peer Y."/>
            <person name="Mizrachi E."/>
        </authorList>
    </citation>
    <scope>NUCLEOTIDE SEQUENCE</scope>
    <source>
        <tissue evidence="1">Young leaves</tissue>
    </source>
</reference>
<dbReference type="OrthoDB" id="1741911at2759"/>
<gene>
    <name evidence="1" type="ORF">NE237_029438</name>
</gene>
<proteinExistence type="predicted"/>
<organism evidence="1 2">
    <name type="scientific">Protea cynaroides</name>
    <dbReference type="NCBI Taxonomy" id="273540"/>
    <lineage>
        <taxon>Eukaryota</taxon>
        <taxon>Viridiplantae</taxon>
        <taxon>Streptophyta</taxon>
        <taxon>Embryophyta</taxon>
        <taxon>Tracheophyta</taxon>
        <taxon>Spermatophyta</taxon>
        <taxon>Magnoliopsida</taxon>
        <taxon>Proteales</taxon>
        <taxon>Proteaceae</taxon>
        <taxon>Protea</taxon>
    </lineage>
</organism>
<dbReference type="EMBL" id="JAMYWD010000012">
    <property type="protein sequence ID" value="KAJ4952606.1"/>
    <property type="molecule type" value="Genomic_DNA"/>
</dbReference>
<dbReference type="Gene3D" id="1.10.340.70">
    <property type="match status" value="1"/>
</dbReference>
<accession>A0A9Q0JUT5</accession>
<comment type="caution">
    <text evidence="1">The sequence shown here is derived from an EMBL/GenBank/DDBJ whole genome shotgun (WGS) entry which is preliminary data.</text>
</comment>
<dbReference type="AlphaFoldDB" id="A0A9Q0JUT5"/>
<protein>
    <recommendedName>
        <fullName evidence="3">Integrase zinc-binding domain-containing protein</fullName>
    </recommendedName>
</protein>
<evidence type="ECO:0000313" key="2">
    <source>
        <dbReference type="Proteomes" id="UP001141806"/>
    </source>
</evidence>
<dbReference type="PANTHER" id="PTHR48475:SF2">
    <property type="entry name" value="RIBONUCLEASE H"/>
    <property type="match status" value="1"/>
</dbReference>
<sequence length="157" mass="18592">MWSEKTTQKQMPYLNFRRKISLTLKNRCTSKSSNKKSISKEADIKQIDNEATWIDLIRNYIETGELPEDRLERCRVQAKFCYYTIMDGKLYYKSLTRPFILCLTLAEAHEVMWKVYEGLCSSNIGSCALFQRLLRQGYYWPKMLADYTEFATNCKKC</sequence>
<evidence type="ECO:0008006" key="3">
    <source>
        <dbReference type="Google" id="ProtNLM"/>
    </source>
</evidence>
<dbReference type="PANTHER" id="PTHR48475">
    <property type="entry name" value="RIBONUCLEASE H"/>
    <property type="match status" value="1"/>
</dbReference>
<name>A0A9Q0JUT5_9MAGN</name>
<evidence type="ECO:0000313" key="1">
    <source>
        <dbReference type="EMBL" id="KAJ4952606.1"/>
    </source>
</evidence>
<keyword evidence="2" id="KW-1185">Reference proteome</keyword>
<dbReference type="Proteomes" id="UP001141806">
    <property type="component" value="Unassembled WGS sequence"/>
</dbReference>